<evidence type="ECO:0000313" key="4">
    <source>
        <dbReference type="EMBL" id="NSX54338.1"/>
    </source>
</evidence>
<gene>
    <name evidence="4" type="ORF">HRQ87_05945</name>
</gene>
<protein>
    <submittedName>
        <fullName evidence="4">Efflux RND transporter periplasmic adaptor subunit</fullName>
    </submittedName>
</protein>
<dbReference type="InterPro" id="IPR006143">
    <property type="entry name" value="RND_pump_MFP"/>
</dbReference>
<reference evidence="4 5" key="1">
    <citation type="submission" date="2020-06" db="EMBL/GenBank/DDBJ databases">
        <title>Sulfitobacter algicola sp. nov., isolated from green algae.</title>
        <authorList>
            <person name="Wang C."/>
        </authorList>
    </citation>
    <scope>NUCLEOTIDE SEQUENCE [LARGE SCALE GENOMIC DNA]</scope>
    <source>
        <strain evidence="4 5">1151</strain>
    </source>
</reference>
<feature type="signal peptide" evidence="3">
    <location>
        <begin position="1"/>
        <end position="32"/>
    </location>
</feature>
<keyword evidence="3" id="KW-0732">Signal</keyword>
<dbReference type="EMBL" id="JABUFE010000002">
    <property type="protein sequence ID" value="NSX54338.1"/>
    <property type="molecule type" value="Genomic_DNA"/>
</dbReference>
<feature type="coiled-coil region" evidence="2">
    <location>
        <begin position="102"/>
        <end position="129"/>
    </location>
</feature>
<evidence type="ECO:0000256" key="2">
    <source>
        <dbReference type="SAM" id="Coils"/>
    </source>
</evidence>
<dbReference type="Gene3D" id="1.10.287.470">
    <property type="entry name" value="Helix hairpin bin"/>
    <property type="match status" value="1"/>
</dbReference>
<keyword evidence="2" id="KW-0175">Coiled coil</keyword>
<dbReference type="Gene3D" id="2.40.50.100">
    <property type="match status" value="1"/>
</dbReference>
<dbReference type="Proteomes" id="UP000777935">
    <property type="component" value="Unassembled WGS sequence"/>
</dbReference>
<feature type="chain" id="PRO_5046561505" evidence="3">
    <location>
        <begin position="33"/>
        <end position="365"/>
    </location>
</feature>
<dbReference type="NCBIfam" id="TIGR01730">
    <property type="entry name" value="RND_mfp"/>
    <property type="match status" value="1"/>
</dbReference>
<dbReference type="Gene3D" id="2.40.30.170">
    <property type="match status" value="1"/>
</dbReference>
<organism evidence="4 5">
    <name type="scientific">Parasulfitobacter algicola</name>
    <dbReference type="NCBI Taxonomy" id="2614809"/>
    <lineage>
        <taxon>Bacteria</taxon>
        <taxon>Pseudomonadati</taxon>
        <taxon>Pseudomonadota</taxon>
        <taxon>Alphaproteobacteria</taxon>
        <taxon>Rhodobacterales</taxon>
        <taxon>Roseobacteraceae</taxon>
        <taxon>Parasulfitobacter</taxon>
    </lineage>
</organism>
<dbReference type="SUPFAM" id="SSF111369">
    <property type="entry name" value="HlyD-like secretion proteins"/>
    <property type="match status" value="1"/>
</dbReference>
<comment type="similarity">
    <text evidence="1">Belongs to the membrane fusion protein (MFP) (TC 8.A.1) family.</text>
</comment>
<dbReference type="PANTHER" id="PTHR30469:SF20">
    <property type="entry name" value="EFFLUX RND TRANSPORTER PERIPLASMIC ADAPTOR SUBUNIT"/>
    <property type="match status" value="1"/>
</dbReference>
<dbReference type="PANTHER" id="PTHR30469">
    <property type="entry name" value="MULTIDRUG RESISTANCE PROTEIN MDTA"/>
    <property type="match status" value="1"/>
</dbReference>
<dbReference type="Gene3D" id="2.40.420.20">
    <property type="match status" value="1"/>
</dbReference>
<sequence>MMMYKRQSFYLKVSKLSLLVVALLVQLTVAFAQQTKDDNTLRPVKTMMIEAPSSFLAREFFGKIAARETVDLSFDVGGRMEVFPVLEGQAVAKDGLIARLDLAQYERAVEQAELSLDQAARELQRAQALVSTNSASRVRAQDAQTTRNLADIQLRAAKEALADAQLTAPFDGIVANRLVATYTNIQPGQPIVRLHDMSEIRVEVDVPERLFQQFGSFDDISFTAELPALESAVPLTVREFTAETGTIGQTYLVSLALPAGKYPNLIPGATATVIAQVKNGVSEAHILPASAVIPQPDKSLAVMVFDPQDDTIGIIRKTRIEAGSYTGTDIRVTGLQNGSEVVIAGAHLLKDGQKVRRFSGFTVQE</sequence>
<accession>A0ABX2IW89</accession>
<evidence type="ECO:0000256" key="1">
    <source>
        <dbReference type="ARBA" id="ARBA00009477"/>
    </source>
</evidence>
<keyword evidence="5" id="KW-1185">Reference proteome</keyword>
<name>A0ABX2IW89_9RHOB</name>
<proteinExistence type="inferred from homology"/>
<evidence type="ECO:0000313" key="5">
    <source>
        <dbReference type="Proteomes" id="UP000777935"/>
    </source>
</evidence>
<comment type="caution">
    <text evidence="4">The sequence shown here is derived from an EMBL/GenBank/DDBJ whole genome shotgun (WGS) entry which is preliminary data.</text>
</comment>
<evidence type="ECO:0000256" key="3">
    <source>
        <dbReference type="SAM" id="SignalP"/>
    </source>
</evidence>